<gene>
    <name evidence="1" type="ORF">O181_001868</name>
</gene>
<dbReference type="AlphaFoldDB" id="A0A9Q3BBC5"/>
<organism evidence="1 2">
    <name type="scientific">Austropuccinia psidii MF-1</name>
    <dbReference type="NCBI Taxonomy" id="1389203"/>
    <lineage>
        <taxon>Eukaryota</taxon>
        <taxon>Fungi</taxon>
        <taxon>Dikarya</taxon>
        <taxon>Basidiomycota</taxon>
        <taxon>Pucciniomycotina</taxon>
        <taxon>Pucciniomycetes</taxon>
        <taxon>Pucciniales</taxon>
        <taxon>Sphaerophragmiaceae</taxon>
        <taxon>Austropuccinia</taxon>
    </lineage>
</organism>
<comment type="caution">
    <text evidence="1">The sequence shown here is derived from an EMBL/GenBank/DDBJ whole genome shotgun (WGS) entry which is preliminary data.</text>
</comment>
<proteinExistence type="predicted"/>
<protein>
    <submittedName>
        <fullName evidence="1">Uncharacterized protein</fullName>
    </submittedName>
</protein>
<sequence length="80" mass="9209">MLVNVHRHSLNIKILSSNSGRFEVFNPSEVLILRKSRAPWNRNRIYDHQSFGKVSKLVVIQIPFSVCIKTSKASINDLFI</sequence>
<evidence type="ECO:0000313" key="2">
    <source>
        <dbReference type="Proteomes" id="UP000765509"/>
    </source>
</evidence>
<name>A0A9Q3BBC5_9BASI</name>
<dbReference type="EMBL" id="AVOT02000292">
    <property type="protein sequence ID" value="MBW0462153.1"/>
    <property type="molecule type" value="Genomic_DNA"/>
</dbReference>
<dbReference type="Proteomes" id="UP000765509">
    <property type="component" value="Unassembled WGS sequence"/>
</dbReference>
<evidence type="ECO:0000313" key="1">
    <source>
        <dbReference type="EMBL" id="MBW0462153.1"/>
    </source>
</evidence>
<accession>A0A9Q3BBC5</accession>
<keyword evidence="2" id="KW-1185">Reference proteome</keyword>
<reference evidence="1" key="1">
    <citation type="submission" date="2021-03" db="EMBL/GenBank/DDBJ databases">
        <title>Draft genome sequence of rust myrtle Austropuccinia psidii MF-1, a brazilian biotype.</title>
        <authorList>
            <person name="Quecine M.C."/>
            <person name="Pachon D.M.R."/>
            <person name="Bonatelli M.L."/>
            <person name="Correr F.H."/>
            <person name="Franceschini L.M."/>
            <person name="Leite T.F."/>
            <person name="Margarido G.R.A."/>
            <person name="Almeida C.A."/>
            <person name="Ferrarezi J.A."/>
            <person name="Labate C.A."/>
        </authorList>
    </citation>
    <scope>NUCLEOTIDE SEQUENCE</scope>
    <source>
        <strain evidence="1">MF-1</strain>
    </source>
</reference>